<sequence length="166" mass="18006">MATETPPLSALGSGRSCIPIPYGQPHDRRIGGYDISHETAVNRAARILGLQTQQLDPSDAQCADDFIDDHIAKKYRAGLPVIGDDAGNSAYMMVTHRARSKGRAGMSVSEIPQFVPTEVDALVRKLLLSQGVEEADFKFQTSLDHNVDGTVRGTGGPDRNFTRQRA</sequence>
<proteinExistence type="predicted"/>
<evidence type="ECO:0000256" key="1">
    <source>
        <dbReference type="SAM" id="MobiDB-lite"/>
    </source>
</evidence>
<dbReference type="OrthoDB" id="3094556at2759"/>
<evidence type="ECO:0000313" key="2">
    <source>
        <dbReference type="EMBL" id="GLB41052.1"/>
    </source>
</evidence>
<gene>
    <name evidence="2" type="ORF">LshimejAT787_0902670</name>
</gene>
<evidence type="ECO:0000313" key="3">
    <source>
        <dbReference type="Proteomes" id="UP001063166"/>
    </source>
</evidence>
<keyword evidence="3" id="KW-1185">Reference proteome</keyword>
<accession>A0A9P3UQ94</accession>
<name>A0A9P3UQ94_LYOSH</name>
<feature type="region of interest" description="Disordered" evidence="1">
    <location>
        <begin position="147"/>
        <end position="166"/>
    </location>
</feature>
<comment type="caution">
    <text evidence="2">The sequence shown here is derived from an EMBL/GenBank/DDBJ whole genome shotgun (WGS) entry which is preliminary data.</text>
</comment>
<dbReference type="AlphaFoldDB" id="A0A9P3UQ94"/>
<reference evidence="2" key="1">
    <citation type="submission" date="2022-07" db="EMBL/GenBank/DDBJ databases">
        <title>The genome of Lyophyllum shimeji provides insight into the initial evolution of ectomycorrhizal fungal genome.</title>
        <authorList>
            <person name="Kobayashi Y."/>
            <person name="Shibata T."/>
            <person name="Hirakawa H."/>
            <person name="Shigenobu S."/>
            <person name="Nishiyama T."/>
            <person name="Yamada A."/>
            <person name="Hasebe M."/>
            <person name="Kawaguchi M."/>
        </authorList>
    </citation>
    <scope>NUCLEOTIDE SEQUENCE</scope>
    <source>
        <strain evidence="2">AT787</strain>
    </source>
</reference>
<protein>
    <submittedName>
        <fullName evidence="2">Uncharacterized protein</fullName>
    </submittedName>
</protein>
<dbReference type="EMBL" id="BRPK01000009">
    <property type="protein sequence ID" value="GLB41052.1"/>
    <property type="molecule type" value="Genomic_DNA"/>
</dbReference>
<dbReference type="Proteomes" id="UP001063166">
    <property type="component" value="Unassembled WGS sequence"/>
</dbReference>
<organism evidence="2 3">
    <name type="scientific">Lyophyllum shimeji</name>
    <name type="common">Hon-shimeji</name>
    <name type="synonym">Tricholoma shimeji</name>
    <dbReference type="NCBI Taxonomy" id="47721"/>
    <lineage>
        <taxon>Eukaryota</taxon>
        <taxon>Fungi</taxon>
        <taxon>Dikarya</taxon>
        <taxon>Basidiomycota</taxon>
        <taxon>Agaricomycotina</taxon>
        <taxon>Agaricomycetes</taxon>
        <taxon>Agaricomycetidae</taxon>
        <taxon>Agaricales</taxon>
        <taxon>Tricholomatineae</taxon>
        <taxon>Lyophyllaceae</taxon>
        <taxon>Lyophyllum</taxon>
    </lineage>
</organism>